<organism evidence="6 7">
    <name type="scientific">Klebsiella quasipneumoniae</name>
    <dbReference type="NCBI Taxonomy" id="1463165"/>
    <lineage>
        <taxon>Bacteria</taxon>
        <taxon>Pseudomonadati</taxon>
        <taxon>Pseudomonadota</taxon>
        <taxon>Gammaproteobacteria</taxon>
        <taxon>Enterobacterales</taxon>
        <taxon>Enterobacteriaceae</taxon>
        <taxon>Klebsiella/Raoultella group</taxon>
        <taxon>Klebsiella</taxon>
        <taxon>Klebsiella pneumoniae complex</taxon>
    </lineage>
</organism>
<dbReference type="AlphaFoldDB" id="A0A2A5MF27"/>
<keyword evidence="4" id="KW-1133">Transmembrane helix</keyword>
<dbReference type="GO" id="GO:0022857">
    <property type="term" value="F:transmembrane transporter activity"/>
    <property type="evidence" value="ECO:0007669"/>
    <property type="project" value="InterPro"/>
</dbReference>
<evidence type="ECO:0000313" key="6">
    <source>
        <dbReference type="EMBL" id="PCM59435.1"/>
    </source>
</evidence>
<dbReference type="RefSeq" id="WP_096833920.1">
    <property type="nucleotide sequence ID" value="NZ_BILL01000002.1"/>
</dbReference>
<dbReference type="Gene3D" id="1.20.1720.10">
    <property type="entry name" value="Multidrug resistance protein D"/>
    <property type="match status" value="1"/>
</dbReference>
<evidence type="ECO:0000256" key="2">
    <source>
        <dbReference type="ARBA" id="ARBA00022475"/>
    </source>
</evidence>
<comment type="subcellular location">
    <subcellularLocation>
        <location evidence="1">Membrane</location>
        <topology evidence="1">Multi-pass membrane protein</topology>
    </subcellularLocation>
</comment>
<dbReference type="Proteomes" id="UP000217648">
    <property type="component" value="Unassembled WGS sequence"/>
</dbReference>
<protein>
    <submittedName>
        <fullName evidence="6">MFS transporter</fullName>
    </submittedName>
</protein>
<keyword evidence="2" id="KW-1003">Cell membrane</keyword>
<evidence type="ECO:0000256" key="4">
    <source>
        <dbReference type="ARBA" id="ARBA00022989"/>
    </source>
</evidence>
<dbReference type="InterPro" id="IPR011701">
    <property type="entry name" value="MFS"/>
</dbReference>
<name>A0A2A5MF27_9ENTR</name>
<reference evidence="6 7" key="1">
    <citation type="submission" date="2017-09" db="EMBL/GenBank/DDBJ databases">
        <title>Mdr eskape-Ghana.</title>
        <authorList>
            <person name="Agyepong N."/>
            <person name="Janice J."/>
            <person name="Samuelsen O."/>
            <person name="Owusu-Ofori A."/>
            <person name="Sundsfjord A."/>
            <person name="Essack S."/>
            <person name="Pedersen T."/>
        </authorList>
    </citation>
    <scope>NUCLEOTIDE SEQUENCE [LARGE SCALE GENOMIC DNA]</scope>
    <source>
        <strain evidence="6 7">46</strain>
    </source>
</reference>
<dbReference type="Gene3D" id="1.20.1250.20">
    <property type="entry name" value="MFS general substrate transporter like domains"/>
    <property type="match status" value="1"/>
</dbReference>
<dbReference type="PANTHER" id="PTHR42718:SF39">
    <property type="entry name" value="ACTINORHODIN TRANSPORTER-RELATED"/>
    <property type="match status" value="1"/>
</dbReference>
<dbReference type="EMBL" id="NXHG01000016">
    <property type="protein sequence ID" value="PCM59435.1"/>
    <property type="molecule type" value="Genomic_DNA"/>
</dbReference>
<keyword evidence="3" id="KW-0812">Transmembrane</keyword>
<evidence type="ECO:0000256" key="3">
    <source>
        <dbReference type="ARBA" id="ARBA00022692"/>
    </source>
</evidence>
<dbReference type="CDD" id="cd17321">
    <property type="entry name" value="MFS_MMR_MDR_like"/>
    <property type="match status" value="1"/>
</dbReference>
<accession>A0A2A5MF27</accession>
<dbReference type="SUPFAM" id="SSF103473">
    <property type="entry name" value="MFS general substrate transporter"/>
    <property type="match status" value="1"/>
</dbReference>
<sequence>MLNNASAATVQAPPYTSERQRTLATLVVSIALVLEIIDVSIINVAIPVVQRDLLASPRQIEWVVTGYLFFFSILLLTGGRLGDLYGYRRLFISGLLAFGAASAGCGLAASPEMLVAMRIAQGASGAMMGPQILSLMQVLYRPHERFRVMSIFGLLGGAAGILGPVLGGIIIESNLFGLSWRPIFLINVPVIVIAVALAWRALPAVRSQEAKGIDPLGTLLAVVGGGALLLTLIEGPALRWPLWMALPPLLSLITVSLLWRHLLGRERRGGTLLLPPAVLRDRFFRAGIVITLLYQLTTASLLLATALVLQSGLGFSPFHTALLHIPFALGAMFSIAVAGRRLSPRLGRNVTLVGVAVQMSGLLLMGYGIATAPGTLALNALGLGFGLCGCGMGLISAPLPAFAMAAIPVAHAGAASGLFRTGQQFGAALGMATLGGFYLAQSASAPDAWRGAFITLLTLGALILLAIAALSRLLPASVLPPAGKP</sequence>
<evidence type="ECO:0000313" key="7">
    <source>
        <dbReference type="Proteomes" id="UP000217648"/>
    </source>
</evidence>
<dbReference type="PROSITE" id="PS50850">
    <property type="entry name" value="MFS"/>
    <property type="match status" value="1"/>
</dbReference>
<evidence type="ECO:0000256" key="5">
    <source>
        <dbReference type="ARBA" id="ARBA00023136"/>
    </source>
</evidence>
<proteinExistence type="predicted"/>
<dbReference type="InterPro" id="IPR020846">
    <property type="entry name" value="MFS_dom"/>
</dbReference>
<dbReference type="GO" id="GO:0016020">
    <property type="term" value="C:membrane"/>
    <property type="evidence" value="ECO:0007669"/>
    <property type="project" value="UniProtKB-SubCell"/>
</dbReference>
<dbReference type="InterPro" id="IPR036259">
    <property type="entry name" value="MFS_trans_sf"/>
</dbReference>
<comment type="caution">
    <text evidence="6">The sequence shown here is derived from an EMBL/GenBank/DDBJ whole genome shotgun (WGS) entry which is preliminary data.</text>
</comment>
<gene>
    <name evidence="6" type="ORF">CP911_22155</name>
</gene>
<dbReference type="PANTHER" id="PTHR42718">
    <property type="entry name" value="MAJOR FACILITATOR SUPERFAMILY MULTIDRUG TRANSPORTER MFSC"/>
    <property type="match status" value="1"/>
</dbReference>
<keyword evidence="5" id="KW-0472">Membrane</keyword>
<dbReference type="Pfam" id="PF07690">
    <property type="entry name" value="MFS_1"/>
    <property type="match status" value="1"/>
</dbReference>
<evidence type="ECO:0000256" key="1">
    <source>
        <dbReference type="ARBA" id="ARBA00004141"/>
    </source>
</evidence>